<sequence length="34" mass="3728">MRSCANRPECNGRLCSETKSCLSSGRPKIGRSGW</sequence>
<reference evidence="2" key="1">
    <citation type="journal article" date="2015" name="PLoS Genet.">
        <title>Genome Sequence and Transcriptome Analyses of Chrysochromulina tobin: Metabolic Tools for Enhanced Algal Fitness in the Prominent Order Prymnesiales (Haptophyceae).</title>
        <authorList>
            <person name="Hovde B.T."/>
            <person name="Deodato C.R."/>
            <person name="Hunsperger H.M."/>
            <person name="Ryken S.A."/>
            <person name="Yost W."/>
            <person name="Jha R.K."/>
            <person name="Patterson J."/>
            <person name="Monnat R.J. Jr."/>
            <person name="Barlow S.B."/>
            <person name="Starkenburg S.R."/>
            <person name="Cattolico R.A."/>
        </authorList>
    </citation>
    <scope>NUCLEOTIDE SEQUENCE</scope>
    <source>
        <strain evidence="2">CCMP291</strain>
    </source>
</reference>
<keyword evidence="2" id="KW-1185">Reference proteome</keyword>
<evidence type="ECO:0000313" key="1">
    <source>
        <dbReference type="EMBL" id="KOO22030.1"/>
    </source>
</evidence>
<comment type="caution">
    <text evidence="1">The sequence shown here is derived from an EMBL/GenBank/DDBJ whole genome shotgun (WGS) entry which is preliminary data.</text>
</comment>
<proteinExistence type="predicted"/>
<name>A0A0M0J6G5_9EUKA</name>
<organism evidence="1 2">
    <name type="scientific">Chrysochromulina tobinii</name>
    <dbReference type="NCBI Taxonomy" id="1460289"/>
    <lineage>
        <taxon>Eukaryota</taxon>
        <taxon>Haptista</taxon>
        <taxon>Haptophyta</taxon>
        <taxon>Prymnesiophyceae</taxon>
        <taxon>Prymnesiales</taxon>
        <taxon>Chrysochromulinaceae</taxon>
        <taxon>Chrysochromulina</taxon>
    </lineage>
</organism>
<dbReference type="AlphaFoldDB" id="A0A0M0J6G5"/>
<gene>
    <name evidence="1" type="ORF">Ctob_003588</name>
</gene>
<evidence type="ECO:0000313" key="2">
    <source>
        <dbReference type="Proteomes" id="UP000037460"/>
    </source>
</evidence>
<dbReference type="EMBL" id="JWZX01003316">
    <property type="protein sequence ID" value="KOO22030.1"/>
    <property type="molecule type" value="Genomic_DNA"/>
</dbReference>
<dbReference type="Proteomes" id="UP000037460">
    <property type="component" value="Unassembled WGS sequence"/>
</dbReference>
<accession>A0A0M0J6G5</accession>
<protein>
    <submittedName>
        <fullName evidence="1">Uncharacterized protein</fullName>
    </submittedName>
</protein>